<dbReference type="RefSeq" id="WP_065543319.1">
    <property type="nucleotide sequence ID" value="NZ_CP015405.2"/>
</dbReference>
<accession>A0A1C7IFF9</accession>
<dbReference type="GO" id="GO:0016853">
    <property type="term" value="F:isomerase activity"/>
    <property type="evidence" value="ECO:0007669"/>
    <property type="project" value="UniProtKB-ARBA"/>
</dbReference>
<dbReference type="PANTHER" id="PTHR11820">
    <property type="entry name" value="ACYLPYRUVASE"/>
    <property type="match status" value="1"/>
</dbReference>
<sequence length="297" mass="33495">MKLLTYKLQGDNKERLGMMCSFAFHRFIPIEDLGLHFRDMNDLIENMTREQRGILEHACEKPNKRLLCYEDVVRCAPIPHPKQDIICLGMNFMDHAVESTRFKKEEFNQDRPYAVYFSKRVNEATPDGGTIPSYPGLVDSLDYEAELAVIIGKEAKNVKKEDAFDYVFGYTVINDVSARNVQTRHKQWYFGKSLDGFTPMGPFIVTEDDIPRPPKLAIKSRVNEVLRQNSSTDMFIFDIPHVIAELSAGMTLKPGTIISMGTPAGVGMGMIPPRFLNPGDVVECGIEGIGCIRNPIV</sequence>
<dbReference type="FunFam" id="3.90.850.10:FF:000002">
    <property type="entry name" value="2-hydroxyhepta-2,4-diene-1,7-dioate isomerase"/>
    <property type="match status" value="1"/>
</dbReference>
<dbReference type="InterPro" id="IPR036663">
    <property type="entry name" value="Fumarylacetoacetase_C_sf"/>
</dbReference>
<evidence type="ECO:0000256" key="2">
    <source>
        <dbReference type="ARBA" id="ARBA00022723"/>
    </source>
</evidence>
<evidence type="ECO:0000259" key="3">
    <source>
        <dbReference type="Pfam" id="PF01557"/>
    </source>
</evidence>
<evidence type="ECO:0000256" key="1">
    <source>
        <dbReference type="ARBA" id="ARBA00010211"/>
    </source>
</evidence>
<dbReference type="PANTHER" id="PTHR11820:SF7">
    <property type="entry name" value="ACYLPYRUVASE FAHD1, MITOCHONDRIAL"/>
    <property type="match status" value="1"/>
</dbReference>
<gene>
    <name evidence="4" type="ORF">A4V09_16335</name>
</gene>
<evidence type="ECO:0000313" key="4">
    <source>
        <dbReference type="EMBL" id="ANU77189.1"/>
    </source>
</evidence>
<dbReference type="AlphaFoldDB" id="A0A1C7IFF9"/>
<dbReference type="GO" id="GO:0019752">
    <property type="term" value="P:carboxylic acid metabolic process"/>
    <property type="evidence" value="ECO:0007669"/>
    <property type="project" value="UniProtKB-ARBA"/>
</dbReference>
<name>A0A1C7IFF9_9FIRM</name>
<protein>
    <submittedName>
        <fullName evidence="4">Fumarylacetoacetase</fullName>
    </submittedName>
</protein>
<reference evidence="4" key="1">
    <citation type="submission" date="2017-04" db="EMBL/GenBank/DDBJ databases">
        <title>Complete Genome Sequences of Twelve Strains of a Stable Defined Moderately Diverse Mouse Microbiota 2 (sDMDMm2).</title>
        <authorList>
            <person name="Uchimura Y."/>
            <person name="Wyss M."/>
            <person name="Brugiroux S."/>
            <person name="Limenitakis J.P."/>
            <person name="Stecher B."/>
            <person name="McCoy K.D."/>
            <person name="Macpherson A.J."/>
        </authorList>
    </citation>
    <scope>NUCLEOTIDE SEQUENCE</scope>
    <source>
        <strain evidence="4">YL58</strain>
    </source>
</reference>
<dbReference type="Gene3D" id="3.90.850.10">
    <property type="entry name" value="Fumarylacetoacetase-like, C-terminal domain"/>
    <property type="match status" value="1"/>
</dbReference>
<organism evidence="4 5">
    <name type="scientific">Blautia pseudococcoides</name>
    <dbReference type="NCBI Taxonomy" id="1796616"/>
    <lineage>
        <taxon>Bacteria</taxon>
        <taxon>Bacillati</taxon>
        <taxon>Bacillota</taxon>
        <taxon>Clostridia</taxon>
        <taxon>Lachnospirales</taxon>
        <taxon>Lachnospiraceae</taxon>
        <taxon>Blautia</taxon>
    </lineage>
</organism>
<feature type="domain" description="Fumarylacetoacetase-like C-terminal" evidence="3">
    <location>
        <begin position="85"/>
        <end position="297"/>
    </location>
</feature>
<proteinExistence type="inferred from homology"/>
<dbReference type="GO" id="GO:0018773">
    <property type="term" value="F:acetylpyruvate hydrolase activity"/>
    <property type="evidence" value="ECO:0007669"/>
    <property type="project" value="TreeGrafter"/>
</dbReference>
<dbReference type="KEGG" id="byl:A4V09_16335"/>
<dbReference type="Proteomes" id="UP000092574">
    <property type="component" value="Chromosome"/>
</dbReference>
<keyword evidence="2" id="KW-0479">Metal-binding</keyword>
<dbReference type="SUPFAM" id="SSF56529">
    <property type="entry name" value="FAH"/>
    <property type="match status" value="1"/>
</dbReference>
<dbReference type="InterPro" id="IPR011234">
    <property type="entry name" value="Fumarylacetoacetase-like_C"/>
</dbReference>
<keyword evidence="5" id="KW-1185">Reference proteome</keyword>
<dbReference type="OrthoDB" id="9805307at2"/>
<dbReference type="EMBL" id="CP015405">
    <property type="protein sequence ID" value="ANU77189.1"/>
    <property type="molecule type" value="Genomic_DNA"/>
</dbReference>
<comment type="similarity">
    <text evidence="1">Belongs to the FAH family.</text>
</comment>
<dbReference type="STRING" id="1796616.A4V09_16335"/>
<evidence type="ECO:0000313" key="5">
    <source>
        <dbReference type="Proteomes" id="UP000092574"/>
    </source>
</evidence>
<dbReference type="GO" id="GO:0046872">
    <property type="term" value="F:metal ion binding"/>
    <property type="evidence" value="ECO:0007669"/>
    <property type="project" value="UniProtKB-KW"/>
</dbReference>
<dbReference type="Pfam" id="PF01557">
    <property type="entry name" value="FAA_hydrolase"/>
    <property type="match status" value="1"/>
</dbReference>